<accession>A0ABT0RTZ9</accession>
<feature type="transmembrane region" description="Helical" evidence="1">
    <location>
        <begin position="99"/>
        <end position="132"/>
    </location>
</feature>
<feature type="transmembrane region" description="Helical" evidence="1">
    <location>
        <begin position="367"/>
        <end position="391"/>
    </location>
</feature>
<evidence type="ECO:0000256" key="1">
    <source>
        <dbReference type="SAM" id="Phobius"/>
    </source>
</evidence>
<sequence length="420" mass="42947">MIGGADAWADEAIRIGTAIAAGLLIGIERGWTQRRSERGTRVAGVRTFTLIGLGGGLAGLLGSKGQPWAAAAIVLAAAAILVIGYWKSVQESRDATTEVAGLVTLGIACVAGAGSAGLAIACAAATVLVLAMREEIHGFVSRLDEADVKALARFAVIALGVLPFLPDHPMGPYGAWNPAKLWWVVVLVTGFSFMAYVANRIFGARRGTIATALIGGAYSSTAVTQSLAQRLGSKEAGGSEAAGIALASAVMYLRVIVLVAILAPRILWSFVFVLAPALLVAWLAGWWLYRKASRCEGPSPPGNPIALVPALGFLLFIAVAAVVARWAEGRFGQEGIAVLLLVMGSMDVDAAIVTAGGLPPGAIGADLAALALCGTILANMFVKLGVTIAYARGKGLSAALALGASMAALAASLIIGWLRL</sequence>
<feature type="transmembrane region" description="Helical" evidence="1">
    <location>
        <begin position="336"/>
        <end position="355"/>
    </location>
</feature>
<keyword evidence="1" id="KW-0472">Membrane</keyword>
<gene>
    <name evidence="4" type="ORF">LZ496_06690</name>
</gene>
<evidence type="ECO:0000259" key="2">
    <source>
        <dbReference type="Pfam" id="PF02308"/>
    </source>
</evidence>
<organism evidence="4 5">
    <name type="scientific">Sphingomonas caseinilyticus</name>
    <dbReference type="NCBI Taxonomy" id="2908205"/>
    <lineage>
        <taxon>Bacteria</taxon>
        <taxon>Pseudomonadati</taxon>
        <taxon>Pseudomonadota</taxon>
        <taxon>Alphaproteobacteria</taxon>
        <taxon>Sphingomonadales</taxon>
        <taxon>Sphingomonadaceae</taxon>
        <taxon>Sphingomonas</taxon>
    </lineage>
</organism>
<dbReference type="PANTHER" id="PTHR39084">
    <property type="entry name" value="MEMBRANE PROTEIN-RELATED"/>
    <property type="match status" value="1"/>
</dbReference>
<feature type="transmembrane region" description="Helical" evidence="1">
    <location>
        <begin position="241"/>
        <end position="263"/>
    </location>
</feature>
<evidence type="ECO:0000259" key="3">
    <source>
        <dbReference type="Pfam" id="PF13194"/>
    </source>
</evidence>
<dbReference type="Pfam" id="PF13194">
    <property type="entry name" value="DUF4010"/>
    <property type="match status" value="1"/>
</dbReference>
<dbReference type="Proteomes" id="UP001203410">
    <property type="component" value="Unassembled WGS sequence"/>
</dbReference>
<keyword evidence="1" id="KW-0812">Transmembrane</keyword>
<dbReference type="PANTHER" id="PTHR39084:SF1">
    <property type="entry name" value="DUF4010 DOMAIN-CONTAINING PROTEIN"/>
    <property type="match status" value="1"/>
</dbReference>
<name>A0ABT0RTZ9_9SPHN</name>
<comment type="caution">
    <text evidence="4">The sequence shown here is derived from an EMBL/GenBank/DDBJ whole genome shotgun (WGS) entry which is preliminary data.</text>
</comment>
<reference evidence="4 5" key="1">
    <citation type="submission" date="2022-05" db="EMBL/GenBank/DDBJ databases">
        <authorList>
            <person name="Jo J.-H."/>
            <person name="Im W.-T."/>
        </authorList>
    </citation>
    <scope>NUCLEOTIDE SEQUENCE [LARGE SCALE GENOMIC DNA]</scope>
    <source>
        <strain evidence="4 5">NSE70-1</strain>
    </source>
</reference>
<keyword evidence="1" id="KW-1133">Transmembrane helix</keyword>
<dbReference type="InterPro" id="IPR049177">
    <property type="entry name" value="MgtC_SapB_SrpB_YhiD_N"/>
</dbReference>
<evidence type="ECO:0000313" key="5">
    <source>
        <dbReference type="Proteomes" id="UP001203410"/>
    </source>
</evidence>
<dbReference type="EMBL" id="JAMGBA010000001">
    <property type="protein sequence ID" value="MCL6698469.1"/>
    <property type="molecule type" value="Genomic_DNA"/>
</dbReference>
<feature type="transmembrane region" description="Helical" evidence="1">
    <location>
        <begin position="398"/>
        <end position="418"/>
    </location>
</feature>
<dbReference type="Pfam" id="PF02308">
    <property type="entry name" value="MgtC"/>
    <property type="match status" value="1"/>
</dbReference>
<feature type="transmembrane region" description="Helical" evidence="1">
    <location>
        <begin position="270"/>
        <end position="289"/>
    </location>
</feature>
<feature type="transmembrane region" description="Helical" evidence="1">
    <location>
        <begin position="68"/>
        <end position="87"/>
    </location>
</feature>
<feature type="transmembrane region" description="Helical" evidence="1">
    <location>
        <begin position="304"/>
        <end position="324"/>
    </location>
</feature>
<dbReference type="InterPro" id="IPR025105">
    <property type="entry name" value="DUF4010"/>
</dbReference>
<feature type="transmembrane region" description="Helical" evidence="1">
    <location>
        <begin position="181"/>
        <end position="198"/>
    </location>
</feature>
<protein>
    <submittedName>
        <fullName evidence="4">DUF4010 domain-containing protein</fullName>
    </submittedName>
</protein>
<feature type="transmembrane region" description="Helical" evidence="1">
    <location>
        <begin position="43"/>
        <end position="62"/>
    </location>
</feature>
<feature type="transmembrane region" description="Helical" evidence="1">
    <location>
        <begin position="210"/>
        <end position="229"/>
    </location>
</feature>
<feature type="domain" description="DUF4010" evidence="3">
    <location>
        <begin position="186"/>
        <end position="389"/>
    </location>
</feature>
<proteinExistence type="predicted"/>
<feature type="domain" description="MgtC/SapB/SrpB/YhiD N-terminal" evidence="2">
    <location>
        <begin position="16"/>
        <end position="138"/>
    </location>
</feature>
<evidence type="ECO:0000313" key="4">
    <source>
        <dbReference type="EMBL" id="MCL6698469.1"/>
    </source>
</evidence>
<keyword evidence="5" id="KW-1185">Reference proteome</keyword>
<dbReference type="RefSeq" id="WP_249903808.1">
    <property type="nucleotide sequence ID" value="NZ_JAMGBA010000001.1"/>
</dbReference>